<feature type="transmembrane region" description="Helical" evidence="1">
    <location>
        <begin position="286"/>
        <end position="310"/>
    </location>
</feature>
<keyword evidence="1" id="KW-0812">Transmembrane</keyword>
<feature type="transmembrane region" description="Helical" evidence="1">
    <location>
        <begin position="229"/>
        <end position="250"/>
    </location>
</feature>
<dbReference type="AlphaFoldDB" id="A0A285IIJ1"/>
<protein>
    <recommendedName>
        <fullName evidence="4">4-amino-4-deoxy-L-arabinose transferase</fullName>
    </recommendedName>
</protein>
<feature type="transmembrane region" description="Helical" evidence="1">
    <location>
        <begin position="257"/>
        <end position="274"/>
    </location>
</feature>
<evidence type="ECO:0000313" key="2">
    <source>
        <dbReference type="EMBL" id="SNY47795.1"/>
    </source>
</evidence>
<feature type="transmembrane region" description="Helical" evidence="1">
    <location>
        <begin position="140"/>
        <end position="160"/>
    </location>
</feature>
<feature type="transmembrane region" description="Helical" evidence="1">
    <location>
        <begin position="580"/>
        <end position="603"/>
    </location>
</feature>
<keyword evidence="1" id="KW-1133">Transmembrane helix</keyword>
<feature type="transmembrane region" description="Helical" evidence="1">
    <location>
        <begin position="84"/>
        <end position="101"/>
    </location>
</feature>
<organism evidence="2 3">
    <name type="scientific">Paractinoplanes atraurantiacus</name>
    <dbReference type="NCBI Taxonomy" id="1036182"/>
    <lineage>
        <taxon>Bacteria</taxon>
        <taxon>Bacillati</taxon>
        <taxon>Actinomycetota</taxon>
        <taxon>Actinomycetes</taxon>
        <taxon>Micromonosporales</taxon>
        <taxon>Micromonosporaceae</taxon>
        <taxon>Paractinoplanes</taxon>
    </lineage>
</organism>
<accession>A0A285IIJ1</accession>
<name>A0A285IIJ1_9ACTN</name>
<feature type="transmembrane region" description="Helical" evidence="1">
    <location>
        <begin position="515"/>
        <end position="534"/>
    </location>
</feature>
<evidence type="ECO:0000256" key="1">
    <source>
        <dbReference type="SAM" id="Phobius"/>
    </source>
</evidence>
<proteinExistence type="predicted"/>
<feature type="transmembrane region" description="Helical" evidence="1">
    <location>
        <begin position="27"/>
        <end position="45"/>
    </location>
</feature>
<evidence type="ECO:0008006" key="4">
    <source>
        <dbReference type="Google" id="ProtNLM"/>
    </source>
</evidence>
<dbReference type="OrthoDB" id="3855595at2"/>
<gene>
    <name evidence="2" type="ORF">SAMN05421748_108216</name>
</gene>
<reference evidence="2 3" key="1">
    <citation type="submission" date="2017-09" db="EMBL/GenBank/DDBJ databases">
        <authorList>
            <person name="Ehlers B."/>
            <person name="Leendertz F.H."/>
        </authorList>
    </citation>
    <scope>NUCLEOTIDE SEQUENCE [LARGE SCALE GENOMIC DNA]</scope>
    <source>
        <strain evidence="2 3">CGMCC 4.6857</strain>
    </source>
</reference>
<feature type="transmembrane region" description="Helical" evidence="1">
    <location>
        <begin position="465"/>
        <end position="483"/>
    </location>
</feature>
<feature type="transmembrane region" description="Helical" evidence="1">
    <location>
        <begin position="425"/>
        <end position="445"/>
    </location>
</feature>
<feature type="transmembrane region" description="Helical" evidence="1">
    <location>
        <begin position="339"/>
        <end position="356"/>
    </location>
</feature>
<keyword evidence="3" id="KW-1185">Reference proteome</keyword>
<dbReference type="RefSeq" id="WP_097321745.1">
    <property type="nucleotide sequence ID" value="NZ_OBDY01000008.1"/>
</dbReference>
<feature type="transmembrane region" description="Helical" evidence="1">
    <location>
        <begin position="51"/>
        <end position="72"/>
    </location>
</feature>
<feature type="transmembrane region" description="Helical" evidence="1">
    <location>
        <begin position="554"/>
        <end position="573"/>
    </location>
</feature>
<dbReference type="EMBL" id="OBDY01000008">
    <property type="protein sequence ID" value="SNY47795.1"/>
    <property type="molecule type" value="Genomic_DNA"/>
</dbReference>
<keyword evidence="1" id="KW-0472">Membrane</keyword>
<feature type="transmembrane region" description="Helical" evidence="1">
    <location>
        <begin position="107"/>
        <end position="128"/>
    </location>
</feature>
<evidence type="ECO:0000313" key="3">
    <source>
        <dbReference type="Proteomes" id="UP000219612"/>
    </source>
</evidence>
<dbReference type="Proteomes" id="UP000219612">
    <property type="component" value="Unassembled WGS sequence"/>
</dbReference>
<feature type="transmembrane region" description="Helical" evidence="1">
    <location>
        <begin position="363"/>
        <end position="384"/>
    </location>
</feature>
<feature type="transmembrane region" description="Helical" evidence="1">
    <location>
        <begin position="489"/>
        <end position="508"/>
    </location>
</feature>
<sequence length="763" mass="80481">MTTLLQDPPRASPAPADKPRMTVLRRVLPWILPAAAAFGALLWLDTPAPQIAVYAACFAVAVVLPGTLVLRALYGSRGNWPEDLGLGAAAGLVVQLIGWALTAATGAGLLLPIWLGLVVLLFVAVPGLRRHWRIDEPRPLPLAWSWGMSVVLLLVVLAGVTNLRTIPLPPTTFEIYQDIYYHLALVHEMARTIPFHAPQVDGETLRYHYLSDADMASASALTGISPVTVYLRLWFMPIVGTAAFVFAALARTVSGRWWAAPVAAAAVVAGRAMLANGAVMPFGSGLPVMIISPSQTYVVPLIALFTLIAVEALRGRPLRWMWAALPLLAVACAGSKSSALPPLVAGAGLAGIALLVKQRRVPWTAAGLLAAAGFGMVAGLKLFAGGGAGTLQLQLLSTLRRMPPYERTIGSGDGIELGGLVPDGVAHAGTAGRLFVAFVVLWWVVSQAPRLLGLVLRPREFDAAWWLLGGIVLAGVGAVWVFWHPSSSQIYFFAGTAPFGAMLTVCALAERADRFRAAVVGAALAAAAWAVVVPQIQGPARNNFAGWGKALAEPFLITAVAGVVAAAIAVAIWRKRALVAMPAALIAAVVGAGVAGGVSYQLASLNDPGPKARPAVAVTAGEMRAALWLGEHSGQDDLVATNVHCVPLNAEKCNARAFWVAGLSGRRMLIESWGYSDSAVAAHGKNGLAYYFQPAPDPEVYELNQRAFARGDAADIRRLRDEHGVRWLFADNRAGPVSPALARLADIRFQDGAATVYEIRPGA</sequence>
<feature type="transmembrane region" description="Helical" evidence="1">
    <location>
        <begin position="317"/>
        <end position="333"/>
    </location>
</feature>